<gene>
    <name evidence="2" type="ORF">Apau_2175</name>
</gene>
<evidence type="ECO:0000259" key="1">
    <source>
        <dbReference type="Pfam" id="PF04073"/>
    </source>
</evidence>
<keyword evidence="2" id="KW-0030">Aminoacyl-tRNA synthetase</keyword>
<dbReference type="PaxDb" id="584708-Apau_2175"/>
<dbReference type="RefSeq" id="WP_006301827.1">
    <property type="nucleotide sequence ID" value="NZ_CM001022.1"/>
</dbReference>
<dbReference type="InterPro" id="IPR036754">
    <property type="entry name" value="YbaK/aa-tRNA-synt-asso_dom_sf"/>
</dbReference>
<dbReference type="GO" id="GO:0004812">
    <property type="term" value="F:aminoacyl-tRNA ligase activity"/>
    <property type="evidence" value="ECO:0007669"/>
    <property type="project" value="UniProtKB-KW"/>
</dbReference>
<feature type="domain" description="YbaK/aminoacyl-tRNA synthetase-associated" evidence="1">
    <location>
        <begin position="199"/>
        <end position="310"/>
    </location>
</feature>
<dbReference type="STRING" id="584708.Apau_2175"/>
<dbReference type="eggNOG" id="COG0442">
    <property type="taxonomic scope" value="Bacteria"/>
</dbReference>
<reference evidence="2 3" key="1">
    <citation type="journal article" date="2010" name="Stand. Genomic Sci.">
        <title>Non-contiguous finished genome sequence of Aminomonas paucivorans type strain (GLU-3).</title>
        <authorList>
            <person name="Pitluck S."/>
            <person name="Yasawong M."/>
            <person name="Held B."/>
            <person name="Lapidus A."/>
            <person name="Nolan M."/>
            <person name="Copeland A."/>
            <person name="Lucas S."/>
            <person name="Del Rio T.G."/>
            <person name="Tice H."/>
            <person name="Cheng J.F."/>
            <person name="Chertkov O."/>
            <person name="Goodwin L."/>
            <person name="Tapia R."/>
            <person name="Han C."/>
            <person name="Liolios K."/>
            <person name="Ivanova N."/>
            <person name="Mavromatis K."/>
            <person name="Ovchinnikova G."/>
            <person name="Pati A."/>
            <person name="Chen A."/>
            <person name="Palaniappan K."/>
            <person name="Land M."/>
            <person name="Hauser L."/>
            <person name="Chang Y.J."/>
            <person name="Jeffries C.D."/>
            <person name="Pukall R."/>
            <person name="Spring S."/>
            <person name="Rohde M."/>
            <person name="Sikorski J."/>
            <person name="Goker M."/>
            <person name="Woyke T."/>
            <person name="Bristow J."/>
            <person name="Eisen J.A."/>
            <person name="Markowitz V."/>
            <person name="Hugenholtz P."/>
            <person name="Kyrpides N.C."/>
            <person name="Klenk H.P."/>
        </authorList>
    </citation>
    <scope>NUCLEOTIDE SEQUENCE [LARGE SCALE GENOMIC DNA]</scope>
    <source>
        <strain evidence="2 3">DSM 12260</strain>
    </source>
</reference>
<dbReference type="InterPro" id="IPR007214">
    <property type="entry name" value="YbaK/aa-tRNA-synth-assoc-dom"/>
</dbReference>
<evidence type="ECO:0000313" key="3">
    <source>
        <dbReference type="Proteomes" id="UP000005096"/>
    </source>
</evidence>
<evidence type="ECO:0000313" key="2">
    <source>
        <dbReference type="EMBL" id="EFQ24586.1"/>
    </source>
</evidence>
<dbReference type="EMBL" id="CM001022">
    <property type="protein sequence ID" value="EFQ24586.1"/>
    <property type="molecule type" value="Genomic_DNA"/>
</dbReference>
<dbReference type="Pfam" id="PF04073">
    <property type="entry name" value="tRNA_edit"/>
    <property type="match status" value="1"/>
</dbReference>
<accession>E3CYZ1</accession>
<keyword evidence="3" id="KW-1185">Reference proteome</keyword>
<sequence length="402" mass="42880">MESSRFLPEQAAPGKVRDRGLAALVERGRGAYNAKDGALFLLPQGRAERTVLREKLCFALESAGAVPVEGATEEGHLRSLAERYLRDHPDRNAWASVGQGEIRLAAWCREGEDASGLERVLVALTEEEKGNGAFRTFPETTPQGIRILWAAPSSEGAGAGRPGLRCPSCGTLLGADSPREGAVRLEEGEEPGTLAEVTTPGATTIPELCRQLGIEAGRTLKTLVYSTPSGVAAALLRGDRELSCPKLERALGEPTERAAHDALVRFFGDVAGYCGPLGLPPEVRLLADRDLEGARNLVAGANRRDTHVMGVCLGRDLTPPLADLGAWKAGDPCPDCGALLEEGTLRVLGAFELFDPGRSPEKPLVTANREGKTERPRFWRGRIDLEALQLALEEGTSPCGNA</sequence>
<protein>
    <submittedName>
        <fullName evidence="2">YbaK/prolyl-tRNA synthetase associated region</fullName>
    </submittedName>
</protein>
<dbReference type="GO" id="GO:0002161">
    <property type="term" value="F:aminoacyl-tRNA deacylase activity"/>
    <property type="evidence" value="ECO:0007669"/>
    <property type="project" value="InterPro"/>
</dbReference>
<dbReference type="SUPFAM" id="SSF55826">
    <property type="entry name" value="YbaK/ProRS associated domain"/>
    <property type="match status" value="1"/>
</dbReference>
<dbReference type="AlphaFoldDB" id="E3CYZ1"/>
<dbReference type="HOGENOM" id="CLU_684494_0_0_0"/>
<name>E3CYZ1_9BACT</name>
<dbReference type="Gene3D" id="3.90.960.10">
    <property type="entry name" value="YbaK/aminoacyl-tRNA synthetase-associated domain"/>
    <property type="match status" value="1"/>
</dbReference>
<keyword evidence="2" id="KW-0436">Ligase</keyword>
<dbReference type="Proteomes" id="UP000005096">
    <property type="component" value="Chromosome"/>
</dbReference>
<organism evidence="2 3">
    <name type="scientific">Aminomonas paucivorans DSM 12260</name>
    <dbReference type="NCBI Taxonomy" id="584708"/>
    <lineage>
        <taxon>Bacteria</taxon>
        <taxon>Thermotogati</taxon>
        <taxon>Synergistota</taxon>
        <taxon>Synergistia</taxon>
        <taxon>Synergistales</taxon>
        <taxon>Synergistaceae</taxon>
        <taxon>Aminomonas</taxon>
    </lineage>
</organism>
<proteinExistence type="predicted"/>